<evidence type="ECO:0000313" key="2">
    <source>
        <dbReference type="EMBL" id="GIF56607.1"/>
    </source>
</evidence>
<accession>A0ABQ4C1F5</accession>
<dbReference type="RefSeq" id="WP_203702482.1">
    <property type="nucleotide sequence ID" value="NZ_BAAALU010000001.1"/>
</dbReference>
<feature type="domain" description="PrcB C-terminal" evidence="1">
    <location>
        <begin position="66"/>
        <end position="121"/>
    </location>
</feature>
<name>A0ABQ4C1F5_9ACTN</name>
<evidence type="ECO:0000313" key="3">
    <source>
        <dbReference type="Proteomes" id="UP000624325"/>
    </source>
</evidence>
<dbReference type="EMBL" id="BONC01000016">
    <property type="protein sequence ID" value="GIF56607.1"/>
    <property type="molecule type" value="Genomic_DNA"/>
</dbReference>
<dbReference type="Proteomes" id="UP000624325">
    <property type="component" value="Unassembled WGS sequence"/>
</dbReference>
<dbReference type="Pfam" id="PF14343">
    <property type="entry name" value="PrcB_C"/>
    <property type="match status" value="1"/>
</dbReference>
<keyword evidence="3" id="KW-1185">Reference proteome</keyword>
<reference evidence="2 3" key="1">
    <citation type="submission" date="2021-01" db="EMBL/GenBank/DDBJ databases">
        <title>Whole genome shotgun sequence of Asanoa iriomotensis NBRC 100142.</title>
        <authorList>
            <person name="Komaki H."/>
            <person name="Tamura T."/>
        </authorList>
    </citation>
    <scope>NUCLEOTIDE SEQUENCE [LARGE SCALE GENOMIC DNA]</scope>
    <source>
        <strain evidence="2 3">NBRC 100142</strain>
    </source>
</reference>
<proteinExistence type="predicted"/>
<gene>
    <name evidence="2" type="ORF">Air01nite_27020</name>
</gene>
<comment type="caution">
    <text evidence="2">The sequence shown here is derived from an EMBL/GenBank/DDBJ whole genome shotgun (WGS) entry which is preliminary data.</text>
</comment>
<organism evidence="2 3">
    <name type="scientific">Asanoa iriomotensis</name>
    <dbReference type="NCBI Taxonomy" id="234613"/>
    <lineage>
        <taxon>Bacteria</taxon>
        <taxon>Bacillati</taxon>
        <taxon>Actinomycetota</taxon>
        <taxon>Actinomycetes</taxon>
        <taxon>Micromonosporales</taxon>
        <taxon>Micromonosporaceae</taxon>
        <taxon>Asanoa</taxon>
    </lineage>
</organism>
<dbReference type="InterPro" id="IPR025748">
    <property type="entry name" value="PrcB_C_dom"/>
</dbReference>
<protein>
    <recommendedName>
        <fullName evidence="1">PrcB C-terminal domain-containing protein</fullName>
    </recommendedName>
</protein>
<evidence type="ECO:0000259" key="1">
    <source>
        <dbReference type="Pfam" id="PF14343"/>
    </source>
</evidence>
<sequence length="139" mass="15164">MVGPAASPIAFRSLFLGCAHSIDSSYPEAGLFLVRTEDEWVGRWTTMTSGQRPAPQVPAVDWASELVVMLALGWRPTGGYSVIIEQVAVGEGHVRVSAWENRPWGFTTQAITFPVHAVAVPAHDVSDDLYLVQRITTTE</sequence>